<feature type="compositionally biased region" description="Basic and acidic residues" evidence="4">
    <location>
        <begin position="124"/>
        <end position="137"/>
    </location>
</feature>
<dbReference type="eggNOG" id="ENOG502SBQH">
    <property type="taxonomic scope" value="Eukaryota"/>
</dbReference>
<evidence type="ECO:0000256" key="3">
    <source>
        <dbReference type="ARBA" id="ARBA00023204"/>
    </source>
</evidence>
<dbReference type="VEuPathDB" id="FungiDB:A1O7_02745"/>
<dbReference type="EMBL" id="AMGW01000002">
    <property type="protein sequence ID" value="EXJ62311.1"/>
    <property type="molecule type" value="Genomic_DNA"/>
</dbReference>
<comment type="similarity">
    <text evidence="1">Belongs to the SWI5/SAE3 family.</text>
</comment>
<evidence type="ECO:0000256" key="1">
    <source>
        <dbReference type="ARBA" id="ARBA00008060"/>
    </source>
</evidence>
<proteinExistence type="inferred from homology"/>
<sequence>MTQTREEIYSRADHPPNSPRQEIISSSDSPAEAENDKQLQERRPTDHAGHLGTTSDADSHSIWASTLPSNSAPVQTPRTTQPQTPKQTKLQAKISTLQSNITATEAQLALKLQKITELESSPQQERDAEQQRERDAEQQQTSPSPLASASVSDTNPATHHDHDPARARAAQDHAQRLITTHITLLKGYNEIKDIACGMLSLIAEKQGRTLSEVMAERGLSERD</sequence>
<gene>
    <name evidence="5" type="ORF">A1O7_02745</name>
</gene>
<feature type="compositionally biased region" description="Basic and acidic residues" evidence="4">
    <location>
        <begin position="1"/>
        <end position="14"/>
    </location>
</feature>
<dbReference type="GO" id="GO:0006281">
    <property type="term" value="P:DNA repair"/>
    <property type="evidence" value="ECO:0007669"/>
    <property type="project" value="UniProtKB-KW"/>
</dbReference>
<accession>W9WCM6</accession>
<protein>
    <recommendedName>
        <fullName evidence="7">DNA repair protein Swi5/Sae3</fullName>
    </recommendedName>
</protein>
<organism evidence="5 6">
    <name type="scientific">Cladophialophora yegresii CBS 114405</name>
    <dbReference type="NCBI Taxonomy" id="1182544"/>
    <lineage>
        <taxon>Eukaryota</taxon>
        <taxon>Fungi</taxon>
        <taxon>Dikarya</taxon>
        <taxon>Ascomycota</taxon>
        <taxon>Pezizomycotina</taxon>
        <taxon>Eurotiomycetes</taxon>
        <taxon>Chaetothyriomycetidae</taxon>
        <taxon>Chaetothyriales</taxon>
        <taxon>Herpotrichiellaceae</taxon>
        <taxon>Cladophialophora</taxon>
    </lineage>
</organism>
<dbReference type="AlphaFoldDB" id="W9WCM6"/>
<feature type="compositionally biased region" description="Low complexity" evidence="4">
    <location>
        <begin position="75"/>
        <end position="92"/>
    </location>
</feature>
<dbReference type="RefSeq" id="XP_007754965.1">
    <property type="nucleotide sequence ID" value="XM_007756775.1"/>
</dbReference>
<feature type="compositionally biased region" description="Polar residues" evidence="4">
    <location>
        <begin position="19"/>
        <end position="29"/>
    </location>
</feature>
<dbReference type="Proteomes" id="UP000019473">
    <property type="component" value="Unassembled WGS sequence"/>
</dbReference>
<feature type="region of interest" description="Disordered" evidence="4">
    <location>
        <begin position="1"/>
        <end position="92"/>
    </location>
</feature>
<evidence type="ECO:0000313" key="5">
    <source>
        <dbReference type="EMBL" id="EXJ62311.1"/>
    </source>
</evidence>
<dbReference type="GeneID" id="19177350"/>
<dbReference type="STRING" id="1182544.W9WCM6"/>
<keyword evidence="3" id="KW-0234">DNA repair</keyword>
<feature type="region of interest" description="Disordered" evidence="4">
    <location>
        <begin position="117"/>
        <end position="172"/>
    </location>
</feature>
<feature type="compositionally biased region" description="Polar residues" evidence="4">
    <location>
        <begin position="52"/>
        <end position="74"/>
    </location>
</feature>
<evidence type="ECO:0000313" key="6">
    <source>
        <dbReference type="Proteomes" id="UP000019473"/>
    </source>
</evidence>
<evidence type="ECO:0008006" key="7">
    <source>
        <dbReference type="Google" id="ProtNLM"/>
    </source>
</evidence>
<feature type="compositionally biased region" description="Polar residues" evidence="4">
    <location>
        <begin position="141"/>
        <end position="155"/>
    </location>
</feature>
<dbReference type="OrthoDB" id="255837at2759"/>
<dbReference type="Pfam" id="PF07061">
    <property type="entry name" value="Swi5"/>
    <property type="match status" value="1"/>
</dbReference>
<feature type="compositionally biased region" description="Basic and acidic residues" evidence="4">
    <location>
        <begin position="34"/>
        <end position="49"/>
    </location>
</feature>
<dbReference type="HOGENOM" id="CLU_108102_0_0_1"/>
<feature type="compositionally biased region" description="Basic and acidic residues" evidence="4">
    <location>
        <begin position="158"/>
        <end position="172"/>
    </location>
</feature>
<dbReference type="InterPro" id="IPR010760">
    <property type="entry name" value="DNA-repair_Swi5"/>
</dbReference>
<evidence type="ECO:0000256" key="4">
    <source>
        <dbReference type="SAM" id="MobiDB-lite"/>
    </source>
</evidence>
<reference evidence="5 6" key="1">
    <citation type="submission" date="2013-03" db="EMBL/GenBank/DDBJ databases">
        <title>The Genome Sequence of Cladophialophora yegresii CBS 114405.</title>
        <authorList>
            <consortium name="The Broad Institute Genomics Platform"/>
            <person name="Cuomo C."/>
            <person name="de Hoog S."/>
            <person name="Gorbushina A."/>
            <person name="Walker B."/>
            <person name="Young S.K."/>
            <person name="Zeng Q."/>
            <person name="Gargeya S."/>
            <person name="Fitzgerald M."/>
            <person name="Haas B."/>
            <person name="Abouelleil A."/>
            <person name="Allen A.W."/>
            <person name="Alvarado L."/>
            <person name="Arachchi H.M."/>
            <person name="Berlin A.M."/>
            <person name="Chapman S.B."/>
            <person name="Gainer-Dewar J."/>
            <person name="Goldberg J."/>
            <person name="Griggs A."/>
            <person name="Gujja S."/>
            <person name="Hansen M."/>
            <person name="Howarth C."/>
            <person name="Imamovic A."/>
            <person name="Ireland A."/>
            <person name="Larimer J."/>
            <person name="McCowan C."/>
            <person name="Murphy C."/>
            <person name="Pearson M."/>
            <person name="Poon T.W."/>
            <person name="Priest M."/>
            <person name="Roberts A."/>
            <person name="Saif S."/>
            <person name="Shea T."/>
            <person name="Sisk P."/>
            <person name="Sykes S."/>
            <person name="Wortman J."/>
            <person name="Nusbaum C."/>
            <person name="Birren B."/>
        </authorList>
    </citation>
    <scope>NUCLEOTIDE SEQUENCE [LARGE SCALE GENOMIC DNA]</scope>
    <source>
        <strain evidence="5 6">CBS 114405</strain>
    </source>
</reference>
<evidence type="ECO:0000256" key="2">
    <source>
        <dbReference type="ARBA" id="ARBA00022763"/>
    </source>
</evidence>
<name>W9WCM6_9EURO</name>
<keyword evidence="6" id="KW-1185">Reference proteome</keyword>
<comment type="caution">
    <text evidence="5">The sequence shown here is derived from an EMBL/GenBank/DDBJ whole genome shotgun (WGS) entry which is preliminary data.</text>
</comment>
<dbReference type="Gene3D" id="1.20.5.170">
    <property type="match status" value="1"/>
</dbReference>
<keyword evidence="2" id="KW-0227">DNA damage</keyword>